<evidence type="ECO:0000256" key="5">
    <source>
        <dbReference type="ARBA" id="ARBA00022692"/>
    </source>
</evidence>
<name>A0ABX0XVT2_9ACTN</name>
<comment type="caution">
    <text evidence="10">The sequence shown here is derived from an EMBL/GenBank/DDBJ whole genome shotgun (WGS) entry which is preliminary data.</text>
</comment>
<reference evidence="10 11" key="1">
    <citation type="submission" date="2020-03" db="EMBL/GenBank/DDBJ databases">
        <title>WGS of the type strain of Planosporangium spp.</title>
        <authorList>
            <person name="Thawai C."/>
        </authorList>
    </citation>
    <scope>NUCLEOTIDE SEQUENCE [LARGE SCALE GENOMIC DNA]</scope>
    <source>
        <strain evidence="10 11">TBRC 5610</strain>
    </source>
</reference>
<evidence type="ECO:0000256" key="6">
    <source>
        <dbReference type="ARBA" id="ARBA00022989"/>
    </source>
</evidence>
<keyword evidence="11" id="KW-1185">Reference proteome</keyword>
<accession>A0ABX0XVT2</accession>
<evidence type="ECO:0000259" key="9">
    <source>
        <dbReference type="Pfam" id="PF13231"/>
    </source>
</evidence>
<dbReference type="InterPro" id="IPR050297">
    <property type="entry name" value="LipidA_mod_glycosyltrf_83"/>
</dbReference>
<dbReference type="Pfam" id="PF13231">
    <property type="entry name" value="PMT_2"/>
    <property type="match status" value="1"/>
</dbReference>
<feature type="transmembrane region" description="Helical" evidence="8">
    <location>
        <begin position="286"/>
        <end position="303"/>
    </location>
</feature>
<feature type="transmembrane region" description="Helical" evidence="8">
    <location>
        <begin position="309"/>
        <end position="331"/>
    </location>
</feature>
<keyword evidence="6 8" id="KW-1133">Transmembrane helix</keyword>
<feature type="transmembrane region" description="Helical" evidence="8">
    <location>
        <begin position="24"/>
        <end position="42"/>
    </location>
</feature>
<dbReference type="Proteomes" id="UP000722989">
    <property type="component" value="Unassembled WGS sequence"/>
</dbReference>
<keyword evidence="3" id="KW-0328">Glycosyltransferase</keyword>
<evidence type="ECO:0000256" key="7">
    <source>
        <dbReference type="ARBA" id="ARBA00023136"/>
    </source>
</evidence>
<organism evidence="10 11">
    <name type="scientific">Planosporangium thailandense</name>
    <dbReference type="NCBI Taxonomy" id="765197"/>
    <lineage>
        <taxon>Bacteria</taxon>
        <taxon>Bacillati</taxon>
        <taxon>Actinomycetota</taxon>
        <taxon>Actinomycetes</taxon>
        <taxon>Micromonosporales</taxon>
        <taxon>Micromonosporaceae</taxon>
        <taxon>Planosporangium</taxon>
    </lineage>
</organism>
<evidence type="ECO:0000256" key="1">
    <source>
        <dbReference type="ARBA" id="ARBA00004651"/>
    </source>
</evidence>
<feature type="transmembrane region" description="Helical" evidence="8">
    <location>
        <begin position="209"/>
        <end position="228"/>
    </location>
</feature>
<dbReference type="InterPro" id="IPR038731">
    <property type="entry name" value="RgtA/B/C-like"/>
</dbReference>
<feature type="transmembrane region" description="Helical" evidence="8">
    <location>
        <begin position="185"/>
        <end position="202"/>
    </location>
</feature>
<dbReference type="PANTHER" id="PTHR33908">
    <property type="entry name" value="MANNOSYLTRANSFERASE YKCB-RELATED"/>
    <property type="match status" value="1"/>
</dbReference>
<comment type="subcellular location">
    <subcellularLocation>
        <location evidence="1">Cell membrane</location>
        <topology evidence="1">Multi-pass membrane protein</topology>
    </subcellularLocation>
</comment>
<evidence type="ECO:0000313" key="11">
    <source>
        <dbReference type="Proteomes" id="UP000722989"/>
    </source>
</evidence>
<keyword evidence="5 8" id="KW-0812">Transmembrane</keyword>
<dbReference type="PANTHER" id="PTHR33908:SF11">
    <property type="entry name" value="MEMBRANE PROTEIN"/>
    <property type="match status" value="1"/>
</dbReference>
<feature type="transmembrane region" description="Helical" evidence="8">
    <location>
        <begin position="94"/>
        <end position="114"/>
    </location>
</feature>
<evidence type="ECO:0000256" key="3">
    <source>
        <dbReference type="ARBA" id="ARBA00022676"/>
    </source>
</evidence>
<evidence type="ECO:0000256" key="8">
    <source>
        <dbReference type="SAM" id="Phobius"/>
    </source>
</evidence>
<keyword evidence="4" id="KW-0808">Transferase</keyword>
<gene>
    <name evidence="10" type="ORF">HC031_06155</name>
</gene>
<feature type="transmembrane region" description="Helical" evidence="8">
    <location>
        <begin position="120"/>
        <end position="140"/>
    </location>
</feature>
<protein>
    <submittedName>
        <fullName evidence="10">Glycosyltransferase family 39 protein</fullName>
    </submittedName>
</protein>
<sequence>MTESTVHAPTRVDPVTTGTAAPLFAWRPVAAVAVGLAALLAATSTRYDYHRDELYFRELGAHPAWGYVDQPPLTPLLARASTAVFGDSVWALRLPALLSAVAAVFLLALIARALGGGRGAQALAAVGVVSVFPLISGHILLTSSVDLVVWAVVILCVIRVLRGGHPRWWLAAGLVTGLGLYNKHLIVLMLLALAVGLLLVGPRRVLLSGWLWAGVAIALLVGSPNLVYQVSHDWPQLQMARAIQRNKGDDARVMFVPLQLVLLGLGLVPIWVAGLVSLLRNPALRAVRALGVAYPVICVLVLGTAGQPYYTMGALLAPYAAGCIATVRWLSGRPARRAWVAAAVVFNIACSVVIALPVLPVGVLGKTPIPAMNQTARDQVGWQMYVRQVADAYRALPAGERAGAVIIAANYGEAGALNRYGGRYGLPHTYSGHNELYYEGAPPATANAVLVVGYRMDAFLDARFGSCRQVGHLDNGVGVDNEEQGIPIRVCRDPRAPWPRLWPAFQHFD</sequence>
<dbReference type="EMBL" id="JAATVY010000003">
    <property type="protein sequence ID" value="NJC69304.1"/>
    <property type="molecule type" value="Genomic_DNA"/>
</dbReference>
<evidence type="ECO:0000313" key="10">
    <source>
        <dbReference type="EMBL" id="NJC69304.1"/>
    </source>
</evidence>
<evidence type="ECO:0000256" key="4">
    <source>
        <dbReference type="ARBA" id="ARBA00022679"/>
    </source>
</evidence>
<proteinExistence type="predicted"/>
<feature type="domain" description="Glycosyltransferase RgtA/B/C/D-like" evidence="9">
    <location>
        <begin position="69"/>
        <end position="228"/>
    </location>
</feature>
<feature type="transmembrane region" description="Helical" evidence="8">
    <location>
        <begin position="338"/>
        <end position="359"/>
    </location>
</feature>
<dbReference type="RefSeq" id="WP_167924197.1">
    <property type="nucleotide sequence ID" value="NZ_JAATVY010000003.1"/>
</dbReference>
<keyword evidence="7 8" id="KW-0472">Membrane</keyword>
<feature type="transmembrane region" description="Helical" evidence="8">
    <location>
        <begin position="147"/>
        <end position="165"/>
    </location>
</feature>
<keyword evidence="2" id="KW-1003">Cell membrane</keyword>
<feature type="transmembrane region" description="Helical" evidence="8">
    <location>
        <begin position="258"/>
        <end position="279"/>
    </location>
</feature>
<evidence type="ECO:0000256" key="2">
    <source>
        <dbReference type="ARBA" id="ARBA00022475"/>
    </source>
</evidence>